<dbReference type="AlphaFoldDB" id="A0A9D1XPK4"/>
<dbReference type="InterPro" id="IPR003445">
    <property type="entry name" value="Cat_transpt"/>
</dbReference>
<keyword evidence="4 8" id="KW-0812">Transmembrane</keyword>
<dbReference type="GO" id="GO:0005886">
    <property type="term" value="C:plasma membrane"/>
    <property type="evidence" value="ECO:0007669"/>
    <property type="project" value="UniProtKB-SubCell"/>
</dbReference>
<gene>
    <name evidence="9" type="ORF">H9980_13005</name>
</gene>
<evidence type="ECO:0000256" key="8">
    <source>
        <dbReference type="SAM" id="Phobius"/>
    </source>
</evidence>
<feature type="transmembrane region" description="Helical" evidence="8">
    <location>
        <begin position="389"/>
        <end position="410"/>
    </location>
</feature>
<feature type="transmembrane region" description="Helical" evidence="8">
    <location>
        <begin position="222"/>
        <end position="240"/>
    </location>
</feature>
<evidence type="ECO:0000256" key="7">
    <source>
        <dbReference type="ARBA" id="ARBA00023136"/>
    </source>
</evidence>
<evidence type="ECO:0000256" key="5">
    <source>
        <dbReference type="ARBA" id="ARBA00022989"/>
    </source>
</evidence>
<evidence type="ECO:0000256" key="6">
    <source>
        <dbReference type="ARBA" id="ARBA00023065"/>
    </source>
</evidence>
<feature type="transmembrane region" description="Helical" evidence="8">
    <location>
        <begin position="5"/>
        <end position="25"/>
    </location>
</feature>
<feature type="transmembrane region" description="Helical" evidence="8">
    <location>
        <begin position="147"/>
        <end position="164"/>
    </location>
</feature>
<reference evidence="9" key="2">
    <citation type="submission" date="2021-04" db="EMBL/GenBank/DDBJ databases">
        <authorList>
            <person name="Gilroy R."/>
        </authorList>
    </citation>
    <scope>NUCLEOTIDE SEQUENCE</scope>
    <source>
        <strain evidence="9">ChiGjej1B1-14440</strain>
    </source>
</reference>
<evidence type="ECO:0000256" key="2">
    <source>
        <dbReference type="ARBA" id="ARBA00022448"/>
    </source>
</evidence>
<keyword evidence="3" id="KW-1003">Cell membrane</keyword>
<reference evidence="9" key="1">
    <citation type="journal article" date="2021" name="PeerJ">
        <title>Extensive microbial diversity within the chicken gut microbiome revealed by metagenomics and culture.</title>
        <authorList>
            <person name="Gilroy R."/>
            <person name="Ravi A."/>
            <person name="Getino M."/>
            <person name="Pursley I."/>
            <person name="Horton D.L."/>
            <person name="Alikhan N.F."/>
            <person name="Baker D."/>
            <person name="Gharbi K."/>
            <person name="Hall N."/>
            <person name="Watson M."/>
            <person name="Adriaenssens E.M."/>
            <person name="Foster-Nyarko E."/>
            <person name="Jarju S."/>
            <person name="Secka A."/>
            <person name="Antonio M."/>
            <person name="Oren A."/>
            <person name="Chaudhuri R.R."/>
            <person name="La Ragione R."/>
            <person name="Hildebrand F."/>
            <person name="Pallen M.J."/>
        </authorList>
    </citation>
    <scope>NUCLEOTIDE SEQUENCE</scope>
    <source>
        <strain evidence="9">ChiGjej1B1-14440</strain>
    </source>
</reference>
<protein>
    <submittedName>
        <fullName evidence="9">Trk family potassium uptake protein</fullName>
    </submittedName>
</protein>
<feature type="transmembrane region" description="Helical" evidence="8">
    <location>
        <begin position="329"/>
        <end position="351"/>
    </location>
</feature>
<comment type="subcellular location">
    <subcellularLocation>
        <location evidence="1">Cell membrane</location>
        <topology evidence="1">Multi-pass membrane protein</topology>
    </subcellularLocation>
</comment>
<name>A0A9D1XPK4_9FIRM</name>
<evidence type="ECO:0000313" key="10">
    <source>
        <dbReference type="Proteomes" id="UP000886724"/>
    </source>
</evidence>
<sequence>MKIIFLGFCLIIFIGTVLLSLPVSLKEGKEISVLTSFFTATSATCVTGLIRVDTYSHWSWFGQFVIISLIQIGGIGFMTLCIYILTLAKKKIGIISRSIMQNSISSPQVGGIVKITKFIIWGTFIIEAIGAFLLSLVFCPRFGFLKGIWFSIFHSISAFCNAGFDLMGTIEPFNSLISYQDSWYVNLIIMSLIVIGGLGFLVWRDIVDSHFNFKKMRLHTKLVITVTLILIFGGTFVIYLCEQGNATVLESMFQSVTARTAGFNSIDLSKIRESTQMILVILMFIGGSSGSTAGGIKTTTIAVLLVNIFNLFKQRKAVEVFHRRIGDEIIRTASCVLMAYLVFTVTVGLIICQIDNVPFVSALFESVSAMATVGLTVGITTQLSAFSQILLAILMIIGRVGSVTFLLAFASNRTLPIAKAPAEKIQIG</sequence>
<evidence type="ECO:0000256" key="1">
    <source>
        <dbReference type="ARBA" id="ARBA00004651"/>
    </source>
</evidence>
<organism evidence="9 10">
    <name type="scientific">Candidatus Erysipelatoclostridium merdavium</name>
    <dbReference type="NCBI Taxonomy" id="2838566"/>
    <lineage>
        <taxon>Bacteria</taxon>
        <taxon>Bacillati</taxon>
        <taxon>Bacillota</taxon>
        <taxon>Erysipelotrichia</taxon>
        <taxon>Erysipelotrichales</taxon>
        <taxon>Erysipelotrichales incertae sedis</taxon>
    </lineage>
</organism>
<feature type="transmembrane region" description="Helical" evidence="8">
    <location>
        <begin position="184"/>
        <end position="202"/>
    </location>
</feature>
<feature type="transmembrane region" description="Helical" evidence="8">
    <location>
        <begin position="277"/>
        <end position="309"/>
    </location>
</feature>
<keyword evidence="5 8" id="KW-1133">Transmembrane helix</keyword>
<dbReference type="GO" id="GO:0008324">
    <property type="term" value="F:monoatomic cation transmembrane transporter activity"/>
    <property type="evidence" value="ECO:0007669"/>
    <property type="project" value="InterPro"/>
</dbReference>
<feature type="transmembrane region" description="Helical" evidence="8">
    <location>
        <begin position="64"/>
        <end position="85"/>
    </location>
</feature>
<proteinExistence type="predicted"/>
<evidence type="ECO:0000256" key="3">
    <source>
        <dbReference type="ARBA" id="ARBA00022475"/>
    </source>
</evidence>
<accession>A0A9D1XPK4</accession>
<keyword evidence="6" id="KW-0406">Ion transport</keyword>
<dbReference type="EMBL" id="DXET01000293">
    <property type="protein sequence ID" value="HIX82866.1"/>
    <property type="molecule type" value="Genomic_DNA"/>
</dbReference>
<dbReference type="GO" id="GO:0030001">
    <property type="term" value="P:metal ion transport"/>
    <property type="evidence" value="ECO:0007669"/>
    <property type="project" value="UniProtKB-ARBA"/>
</dbReference>
<feature type="transmembrane region" description="Helical" evidence="8">
    <location>
        <begin position="31"/>
        <end position="52"/>
    </location>
</feature>
<feature type="transmembrane region" description="Helical" evidence="8">
    <location>
        <begin position="118"/>
        <end position="140"/>
    </location>
</feature>
<evidence type="ECO:0000313" key="9">
    <source>
        <dbReference type="EMBL" id="HIX82866.1"/>
    </source>
</evidence>
<comment type="caution">
    <text evidence="9">The sequence shown here is derived from an EMBL/GenBank/DDBJ whole genome shotgun (WGS) entry which is preliminary data.</text>
</comment>
<feature type="transmembrane region" description="Helical" evidence="8">
    <location>
        <begin position="357"/>
        <end position="377"/>
    </location>
</feature>
<keyword evidence="7 8" id="KW-0472">Membrane</keyword>
<evidence type="ECO:0000256" key="4">
    <source>
        <dbReference type="ARBA" id="ARBA00022692"/>
    </source>
</evidence>
<dbReference type="Proteomes" id="UP000886724">
    <property type="component" value="Unassembled WGS sequence"/>
</dbReference>
<keyword evidence="2" id="KW-0813">Transport</keyword>
<dbReference type="PANTHER" id="PTHR32024">
    <property type="entry name" value="TRK SYSTEM POTASSIUM UPTAKE PROTEIN TRKG-RELATED"/>
    <property type="match status" value="1"/>
</dbReference>
<dbReference type="Pfam" id="PF02386">
    <property type="entry name" value="TrkH"/>
    <property type="match status" value="1"/>
</dbReference>
<dbReference type="PANTHER" id="PTHR32024:SF1">
    <property type="entry name" value="KTR SYSTEM POTASSIUM UPTAKE PROTEIN B"/>
    <property type="match status" value="1"/>
</dbReference>